<proteinExistence type="predicted"/>
<dbReference type="Proteomes" id="UP000070544">
    <property type="component" value="Unassembled WGS sequence"/>
</dbReference>
<organism evidence="2 3">
    <name type="scientific">Gonapodya prolifera (strain JEL478)</name>
    <name type="common">Monoblepharis prolifera</name>
    <dbReference type="NCBI Taxonomy" id="1344416"/>
    <lineage>
        <taxon>Eukaryota</taxon>
        <taxon>Fungi</taxon>
        <taxon>Fungi incertae sedis</taxon>
        <taxon>Chytridiomycota</taxon>
        <taxon>Chytridiomycota incertae sedis</taxon>
        <taxon>Monoblepharidomycetes</taxon>
        <taxon>Monoblepharidales</taxon>
        <taxon>Gonapodyaceae</taxon>
        <taxon>Gonapodya</taxon>
    </lineage>
</organism>
<gene>
    <name evidence="2" type="ORF">M427DRAFT_500682</name>
</gene>
<dbReference type="AlphaFoldDB" id="A0A139A9D3"/>
<feature type="compositionally biased region" description="Low complexity" evidence="1">
    <location>
        <begin position="152"/>
        <end position="166"/>
    </location>
</feature>
<evidence type="ECO:0000256" key="1">
    <source>
        <dbReference type="SAM" id="MobiDB-lite"/>
    </source>
</evidence>
<dbReference type="EMBL" id="KQ965778">
    <property type="protein sequence ID" value="KXS13410.1"/>
    <property type="molecule type" value="Genomic_DNA"/>
</dbReference>
<keyword evidence="3" id="KW-1185">Reference proteome</keyword>
<name>A0A139A9D3_GONPJ</name>
<feature type="region of interest" description="Disordered" evidence="1">
    <location>
        <begin position="125"/>
        <end position="166"/>
    </location>
</feature>
<sequence length="166" mass="17934">MALVDAVQASICVQTQILAAAHSRCFGSRCRNGYYCHSWHRNGGSVYHLDHRRHHIRHEATGQDSQDMFGGGGTTVVVIETSYGPYIPNQGIAVSGKGQAYIVGAVMVQTPMGFGFRPVLQPIGVPSEQAENTGPGQQYPGNNQQVVAPSVYNQGGQPGYNQNQQY</sequence>
<feature type="compositionally biased region" description="Low complexity" evidence="1">
    <location>
        <begin position="134"/>
        <end position="145"/>
    </location>
</feature>
<protein>
    <submittedName>
        <fullName evidence="2">Uncharacterized protein</fullName>
    </submittedName>
</protein>
<evidence type="ECO:0000313" key="3">
    <source>
        <dbReference type="Proteomes" id="UP000070544"/>
    </source>
</evidence>
<reference evidence="2 3" key="1">
    <citation type="journal article" date="2015" name="Genome Biol. Evol.">
        <title>Phylogenomic analyses indicate that early fungi evolved digesting cell walls of algal ancestors of land plants.</title>
        <authorList>
            <person name="Chang Y."/>
            <person name="Wang S."/>
            <person name="Sekimoto S."/>
            <person name="Aerts A.L."/>
            <person name="Choi C."/>
            <person name="Clum A."/>
            <person name="LaButti K.M."/>
            <person name="Lindquist E.A."/>
            <person name="Yee Ngan C."/>
            <person name="Ohm R.A."/>
            <person name="Salamov A.A."/>
            <person name="Grigoriev I.V."/>
            <person name="Spatafora J.W."/>
            <person name="Berbee M.L."/>
        </authorList>
    </citation>
    <scope>NUCLEOTIDE SEQUENCE [LARGE SCALE GENOMIC DNA]</scope>
    <source>
        <strain evidence="2 3">JEL478</strain>
    </source>
</reference>
<accession>A0A139A9D3</accession>
<evidence type="ECO:0000313" key="2">
    <source>
        <dbReference type="EMBL" id="KXS13410.1"/>
    </source>
</evidence>